<dbReference type="InterPro" id="IPR012674">
    <property type="entry name" value="Calycin"/>
</dbReference>
<dbReference type="GO" id="GO:0016831">
    <property type="term" value="F:carboxy-lyase activity"/>
    <property type="evidence" value="ECO:0007669"/>
    <property type="project" value="InterPro"/>
</dbReference>
<sequence length="156" mass="18085">MGIEDLMVNKRVLYHYTEGVDWAYEMWYRSPDRVVYRVVSGPLAGRTNYVKGWYQEIYPGKMYKVSWMEETGTIVSQTIDVKEKKIWTFAAFSKGHHENRGICQGHKTTHLDQWRELAKIGIQTDRHMVPSSGVIDEILEGPGEHLPKIGDDWAVL</sequence>
<evidence type="ECO:0008006" key="3">
    <source>
        <dbReference type="Google" id="ProtNLM"/>
    </source>
</evidence>
<reference evidence="2" key="1">
    <citation type="journal article" date="2017" name="Genome Biol.">
        <title>Comparative genomics reveals high biological diversity and specific adaptations in the industrially and medically important fungal genus Aspergillus.</title>
        <authorList>
            <person name="de Vries R.P."/>
            <person name="Riley R."/>
            <person name="Wiebenga A."/>
            <person name="Aguilar-Osorio G."/>
            <person name="Amillis S."/>
            <person name="Uchima C.A."/>
            <person name="Anderluh G."/>
            <person name="Asadollahi M."/>
            <person name="Askin M."/>
            <person name="Barry K."/>
            <person name="Battaglia E."/>
            <person name="Bayram O."/>
            <person name="Benocci T."/>
            <person name="Braus-Stromeyer S.A."/>
            <person name="Caldana C."/>
            <person name="Canovas D."/>
            <person name="Cerqueira G.C."/>
            <person name="Chen F."/>
            <person name="Chen W."/>
            <person name="Choi C."/>
            <person name="Clum A."/>
            <person name="Dos Santos R.A."/>
            <person name="Damasio A.R."/>
            <person name="Diallinas G."/>
            <person name="Emri T."/>
            <person name="Fekete E."/>
            <person name="Flipphi M."/>
            <person name="Freyberg S."/>
            <person name="Gallo A."/>
            <person name="Gournas C."/>
            <person name="Habgood R."/>
            <person name="Hainaut M."/>
            <person name="Harispe M.L."/>
            <person name="Henrissat B."/>
            <person name="Hilden K.S."/>
            <person name="Hope R."/>
            <person name="Hossain A."/>
            <person name="Karabika E."/>
            <person name="Karaffa L."/>
            <person name="Karanyi Z."/>
            <person name="Krasevec N."/>
            <person name="Kuo A."/>
            <person name="Kusch H."/>
            <person name="LaButti K."/>
            <person name="Lagendijk E.L."/>
            <person name="Lapidus A."/>
            <person name="Levasseur A."/>
            <person name="Lindquist E."/>
            <person name="Lipzen A."/>
            <person name="Logrieco A.F."/>
            <person name="MacCabe A."/>
            <person name="Maekelae M.R."/>
            <person name="Malavazi I."/>
            <person name="Melin P."/>
            <person name="Meyer V."/>
            <person name="Mielnichuk N."/>
            <person name="Miskei M."/>
            <person name="Molnar A.P."/>
            <person name="Mule G."/>
            <person name="Ngan C.Y."/>
            <person name="Orejas M."/>
            <person name="Orosz E."/>
            <person name="Ouedraogo J.P."/>
            <person name="Overkamp K.M."/>
            <person name="Park H.-S."/>
            <person name="Perrone G."/>
            <person name="Piumi F."/>
            <person name="Punt P.J."/>
            <person name="Ram A.F."/>
            <person name="Ramon A."/>
            <person name="Rauscher S."/>
            <person name="Record E."/>
            <person name="Riano-Pachon D.M."/>
            <person name="Robert V."/>
            <person name="Roehrig J."/>
            <person name="Ruller R."/>
            <person name="Salamov A."/>
            <person name="Salih N.S."/>
            <person name="Samson R.A."/>
            <person name="Sandor E."/>
            <person name="Sanguinetti M."/>
            <person name="Schuetze T."/>
            <person name="Sepcic K."/>
            <person name="Shelest E."/>
            <person name="Sherlock G."/>
            <person name="Sophianopoulou V."/>
            <person name="Squina F.M."/>
            <person name="Sun H."/>
            <person name="Susca A."/>
            <person name="Todd R.B."/>
            <person name="Tsang A."/>
            <person name="Unkles S.E."/>
            <person name="van de Wiele N."/>
            <person name="van Rossen-Uffink D."/>
            <person name="Oliveira J.V."/>
            <person name="Vesth T.C."/>
            <person name="Visser J."/>
            <person name="Yu J.-H."/>
            <person name="Zhou M."/>
            <person name="Andersen M.R."/>
            <person name="Archer D.B."/>
            <person name="Baker S.E."/>
            <person name="Benoit I."/>
            <person name="Brakhage A.A."/>
            <person name="Braus G.H."/>
            <person name="Fischer R."/>
            <person name="Frisvad J.C."/>
            <person name="Goldman G.H."/>
            <person name="Houbraken J."/>
            <person name="Oakley B."/>
            <person name="Pocsi I."/>
            <person name="Scazzocchio C."/>
            <person name="Seiboth B."/>
            <person name="vanKuyk P.A."/>
            <person name="Wortman J."/>
            <person name="Dyer P.S."/>
            <person name="Grigoriev I.V."/>
        </authorList>
    </citation>
    <scope>NUCLEOTIDE SEQUENCE [LARGE SCALE GENOMIC DNA]</scope>
    <source>
        <strain evidence="2">CBS 583.65</strain>
    </source>
</reference>
<name>A0A1L9PUW3_ASPVE</name>
<dbReference type="Pfam" id="PF05870">
    <property type="entry name" value="PA_decarbox"/>
    <property type="match status" value="1"/>
</dbReference>
<evidence type="ECO:0000313" key="2">
    <source>
        <dbReference type="Proteomes" id="UP000184073"/>
    </source>
</evidence>
<keyword evidence="2" id="KW-1185">Reference proteome</keyword>
<dbReference type="SUPFAM" id="SSF50814">
    <property type="entry name" value="Lipocalins"/>
    <property type="match status" value="1"/>
</dbReference>
<dbReference type="PANTHER" id="PTHR40087:SF1">
    <property type="entry name" value="PHENOLIC ACID DECARBOXYLASE PADC"/>
    <property type="match status" value="1"/>
</dbReference>
<protein>
    <recommendedName>
        <fullName evidence="3">Phenolic acid decarboxylase</fullName>
    </recommendedName>
</protein>
<proteinExistence type="predicted"/>
<dbReference type="VEuPathDB" id="FungiDB:ASPVEDRAFT_86698"/>
<gene>
    <name evidence="1" type="ORF">ASPVEDRAFT_86698</name>
</gene>
<dbReference type="Proteomes" id="UP000184073">
    <property type="component" value="Unassembled WGS sequence"/>
</dbReference>
<organism evidence="1 2">
    <name type="scientific">Aspergillus versicolor CBS 583.65</name>
    <dbReference type="NCBI Taxonomy" id="1036611"/>
    <lineage>
        <taxon>Eukaryota</taxon>
        <taxon>Fungi</taxon>
        <taxon>Dikarya</taxon>
        <taxon>Ascomycota</taxon>
        <taxon>Pezizomycotina</taxon>
        <taxon>Eurotiomycetes</taxon>
        <taxon>Eurotiomycetidae</taxon>
        <taxon>Eurotiales</taxon>
        <taxon>Aspergillaceae</taxon>
        <taxon>Aspergillus</taxon>
        <taxon>Aspergillus subgen. Nidulantes</taxon>
    </lineage>
</organism>
<dbReference type="AlphaFoldDB" id="A0A1L9PUW3"/>
<dbReference type="Gene3D" id="2.40.128.20">
    <property type="match status" value="1"/>
</dbReference>
<dbReference type="PANTHER" id="PTHR40087">
    <property type="entry name" value="PHENOLIC ACID DECARBOXYLASE PADC"/>
    <property type="match status" value="1"/>
</dbReference>
<dbReference type="InterPro" id="IPR008729">
    <property type="entry name" value="PA_de_COase"/>
</dbReference>
<dbReference type="OrthoDB" id="4415004at2759"/>
<dbReference type="EMBL" id="KV878132">
    <property type="protein sequence ID" value="OJJ05344.1"/>
    <property type="molecule type" value="Genomic_DNA"/>
</dbReference>
<dbReference type="GeneID" id="63733407"/>
<evidence type="ECO:0000313" key="1">
    <source>
        <dbReference type="EMBL" id="OJJ05344.1"/>
    </source>
</evidence>
<accession>A0A1L9PUW3</accession>
<dbReference type="RefSeq" id="XP_040671106.1">
    <property type="nucleotide sequence ID" value="XM_040817896.1"/>
</dbReference>